<name>A0AAN9VZ82_9ORTH</name>
<gene>
    <name evidence="2" type="ORF">R5R35_006038</name>
</gene>
<feature type="chain" id="PRO_5042920429" evidence="1">
    <location>
        <begin position="18"/>
        <end position="64"/>
    </location>
</feature>
<dbReference type="Proteomes" id="UP001378592">
    <property type="component" value="Unassembled WGS sequence"/>
</dbReference>
<proteinExistence type="predicted"/>
<accession>A0AAN9VZ82</accession>
<dbReference type="AlphaFoldDB" id="A0AAN9VZ82"/>
<keyword evidence="1" id="KW-0732">Signal</keyword>
<reference evidence="2 3" key="1">
    <citation type="submission" date="2024-03" db="EMBL/GenBank/DDBJ databases">
        <title>The genome assembly and annotation of the cricket Gryllus longicercus Weissman &amp; Gray.</title>
        <authorList>
            <person name="Szrajer S."/>
            <person name="Gray D."/>
            <person name="Ylla G."/>
        </authorList>
    </citation>
    <scope>NUCLEOTIDE SEQUENCE [LARGE SCALE GENOMIC DNA]</scope>
    <source>
        <strain evidence="2">DAG 2021-001</strain>
        <tissue evidence="2">Whole body minus gut</tissue>
    </source>
</reference>
<evidence type="ECO:0000313" key="3">
    <source>
        <dbReference type="Proteomes" id="UP001378592"/>
    </source>
</evidence>
<protein>
    <submittedName>
        <fullName evidence="2">Uncharacterized protein</fullName>
    </submittedName>
</protein>
<sequence length="64" mass="6719">MYKLILVVLAILAAASAQYLSYGGLRSGYGGYYGGYAAPYAYGRGLYGGGLYGGYGRGLYGYYG</sequence>
<keyword evidence="3" id="KW-1185">Reference proteome</keyword>
<dbReference type="EMBL" id="JAZDUA010000134">
    <property type="protein sequence ID" value="KAK7866874.1"/>
    <property type="molecule type" value="Genomic_DNA"/>
</dbReference>
<comment type="caution">
    <text evidence="2">The sequence shown here is derived from an EMBL/GenBank/DDBJ whole genome shotgun (WGS) entry which is preliminary data.</text>
</comment>
<evidence type="ECO:0000256" key="1">
    <source>
        <dbReference type="SAM" id="SignalP"/>
    </source>
</evidence>
<evidence type="ECO:0000313" key="2">
    <source>
        <dbReference type="EMBL" id="KAK7866874.1"/>
    </source>
</evidence>
<organism evidence="2 3">
    <name type="scientific">Gryllus longicercus</name>
    <dbReference type="NCBI Taxonomy" id="2509291"/>
    <lineage>
        <taxon>Eukaryota</taxon>
        <taxon>Metazoa</taxon>
        <taxon>Ecdysozoa</taxon>
        <taxon>Arthropoda</taxon>
        <taxon>Hexapoda</taxon>
        <taxon>Insecta</taxon>
        <taxon>Pterygota</taxon>
        <taxon>Neoptera</taxon>
        <taxon>Polyneoptera</taxon>
        <taxon>Orthoptera</taxon>
        <taxon>Ensifera</taxon>
        <taxon>Gryllidea</taxon>
        <taxon>Grylloidea</taxon>
        <taxon>Gryllidae</taxon>
        <taxon>Gryllinae</taxon>
        <taxon>Gryllus</taxon>
    </lineage>
</organism>
<feature type="signal peptide" evidence="1">
    <location>
        <begin position="1"/>
        <end position="17"/>
    </location>
</feature>